<dbReference type="EMBL" id="VTFY01000001">
    <property type="protein sequence ID" value="MRX81099.1"/>
    <property type="molecule type" value="Genomic_DNA"/>
</dbReference>
<organism evidence="1 2">
    <name type="scientific">Eggerthella guodeyinii</name>
    <dbReference type="NCBI Taxonomy" id="2690837"/>
    <lineage>
        <taxon>Bacteria</taxon>
        <taxon>Bacillati</taxon>
        <taxon>Actinomycetota</taxon>
        <taxon>Coriobacteriia</taxon>
        <taxon>Eggerthellales</taxon>
        <taxon>Eggerthellaceae</taxon>
        <taxon>Eggerthella</taxon>
    </lineage>
</organism>
<comment type="caution">
    <text evidence="1">The sequence shown here is derived from an EMBL/GenBank/DDBJ whole genome shotgun (WGS) entry which is preliminary data.</text>
</comment>
<sequence>MDLDDERKPRNSLDCEANLLDHFRMMFRNELCYLVPQDASAERIVQDVLNEKAWEDHSGKGALPPDFVCEERGLMLEVMRVDDHERPGDRKGYVNPLRARESEIIKEYAREFEDILALAADDASLTINAVTDLETEDDHSYRNYLSAFSRIVGKHASNAQRYRKNHPGSKLVFFVFDESSTYLEAVDPKAKSALRSAGDVVRGHSHLFFADKAFLDVVRRSGADYFIWCTPFKQSALFVKDLELPETVVYDVGRIDISDFEYDSHLMVSAEL</sequence>
<name>A0A6N7RIM4_9ACTN</name>
<keyword evidence="2" id="KW-1185">Reference proteome</keyword>
<dbReference type="RefSeq" id="WP_154332006.1">
    <property type="nucleotide sequence ID" value="NZ_VTFY01000001.1"/>
</dbReference>
<dbReference type="AlphaFoldDB" id="A0A6N7RIM4"/>
<accession>A0A6N7RIM4</accession>
<proteinExistence type="predicted"/>
<reference evidence="2" key="1">
    <citation type="submission" date="2019-08" db="EMBL/GenBank/DDBJ databases">
        <title>Arthrobacter sp. nov., isolated from plateau pika and Tibetan wild ass.</title>
        <authorList>
            <person name="Ge Y."/>
        </authorList>
    </citation>
    <scope>NUCLEOTIDE SEQUENCE [LARGE SCALE GENOMIC DNA]</scope>
    <source>
        <strain evidence="2">HF-4214</strain>
    </source>
</reference>
<gene>
    <name evidence="1" type="ORF">GJG86_01090</name>
</gene>
<protein>
    <submittedName>
        <fullName evidence="1">Uncharacterized protein</fullName>
    </submittedName>
</protein>
<dbReference type="Proteomes" id="UP000438093">
    <property type="component" value="Unassembled WGS sequence"/>
</dbReference>
<evidence type="ECO:0000313" key="2">
    <source>
        <dbReference type="Proteomes" id="UP000438093"/>
    </source>
</evidence>
<evidence type="ECO:0000313" key="1">
    <source>
        <dbReference type="EMBL" id="MRX81099.1"/>
    </source>
</evidence>